<dbReference type="SUPFAM" id="SSF48498">
    <property type="entry name" value="Tetracyclin repressor-like, C-terminal domain"/>
    <property type="match status" value="1"/>
</dbReference>
<keyword evidence="2 4" id="KW-0238">DNA-binding</keyword>
<evidence type="ECO:0000256" key="3">
    <source>
        <dbReference type="ARBA" id="ARBA00023163"/>
    </source>
</evidence>
<dbReference type="Pfam" id="PF17932">
    <property type="entry name" value="TetR_C_24"/>
    <property type="match status" value="1"/>
</dbReference>
<feature type="domain" description="HTH tetR-type" evidence="6">
    <location>
        <begin position="10"/>
        <end position="70"/>
    </location>
</feature>
<dbReference type="InterPro" id="IPR036271">
    <property type="entry name" value="Tet_transcr_reg_TetR-rel_C_sf"/>
</dbReference>
<keyword evidence="3" id="KW-0804">Transcription</keyword>
<evidence type="ECO:0000313" key="8">
    <source>
        <dbReference type="Proteomes" id="UP001352263"/>
    </source>
</evidence>
<name>A0ABU6JJN3_9BURK</name>
<gene>
    <name evidence="7" type="ORF">RY831_30585</name>
</gene>
<dbReference type="EMBL" id="JAWIIV010000056">
    <property type="protein sequence ID" value="MEC4723490.1"/>
    <property type="molecule type" value="Genomic_DNA"/>
</dbReference>
<sequence length="205" mass="23445">MARGRAHNYDDQRDLILSRAAQLFAQRGYPGTSMNEVAEACGMSKPSLYHYFRDKYALLVTIAESHVEHLETVMLEVIDTQADARTRLEKLILRFVEEYAEAQHAHRVLTEDVRFLNDEDRERILDRERRVVSVFSDAIRAIRPDIDQARLGTPLAMLLFGMINWMFTWLKPDGKLNHAAMAPIVADLFFGGIPAVRMPAMQTPS</sequence>
<dbReference type="InterPro" id="IPR041490">
    <property type="entry name" value="KstR2_TetR_C"/>
</dbReference>
<dbReference type="SUPFAM" id="SSF46689">
    <property type="entry name" value="Homeodomain-like"/>
    <property type="match status" value="1"/>
</dbReference>
<dbReference type="PROSITE" id="PS50977">
    <property type="entry name" value="HTH_TETR_2"/>
    <property type="match status" value="1"/>
</dbReference>
<feature type="transmembrane region" description="Helical" evidence="5">
    <location>
        <begin position="176"/>
        <end position="196"/>
    </location>
</feature>
<dbReference type="InterPro" id="IPR009057">
    <property type="entry name" value="Homeodomain-like_sf"/>
</dbReference>
<dbReference type="InterPro" id="IPR001647">
    <property type="entry name" value="HTH_TetR"/>
</dbReference>
<keyword evidence="5" id="KW-0812">Transmembrane</keyword>
<proteinExistence type="predicted"/>
<reference evidence="7 8" key="1">
    <citation type="submission" date="2023-10" db="EMBL/GenBank/DDBJ databases">
        <title>Noviherbaspirillum sp. CPCC 100848 genome assembly.</title>
        <authorList>
            <person name="Li X.Y."/>
            <person name="Fang X.M."/>
        </authorList>
    </citation>
    <scope>NUCLEOTIDE SEQUENCE [LARGE SCALE GENOMIC DNA]</scope>
    <source>
        <strain evidence="7 8">CPCC 100848</strain>
    </source>
</reference>
<keyword evidence="8" id="KW-1185">Reference proteome</keyword>
<feature type="transmembrane region" description="Helical" evidence="5">
    <location>
        <begin position="151"/>
        <end position="170"/>
    </location>
</feature>
<evidence type="ECO:0000259" key="6">
    <source>
        <dbReference type="PROSITE" id="PS50977"/>
    </source>
</evidence>
<accession>A0ABU6JJN3</accession>
<dbReference type="PANTHER" id="PTHR30055:SF234">
    <property type="entry name" value="HTH-TYPE TRANSCRIPTIONAL REGULATOR BETI"/>
    <property type="match status" value="1"/>
</dbReference>
<dbReference type="Gene3D" id="1.10.10.60">
    <property type="entry name" value="Homeodomain-like"/>
    <property type="match status" value="1"/>
</dbReference>
<evidence type="ECO:0000256" key="4">
    <source>
        <dbReference type="PROSITE-ProRule" id="PRU00335"/>
    </source>
</evidence>
<keyword evidence="5" id="KW-0472">Membrane</keyword>
<protein>
    <submittedName>
        <fullName evidence="7">TetR/AcrR family transcriptional regulator</fullName>
    </submittedName>
</protein>
<dbReference type="RefSeq" id="WP_326510104.1">
    <property type="nucleotide sequence ID" value="NZ_JAWIIV010000056.1"/>
</dbReference>
<dbReference type="PRINTS" id="PR00455">
    <property type="entry name" value="HTHTETR"/>
</dbReference>
<dbReference type="Pfam" id="PF00440">
    <property type="entry name" value="TetR_N"/>
    <property type="match status" value="1"/>
</dbReference>
<dbReference type="PANTHER" id="PTHR30055">
    <property type="entry name" value="HTH-TYPE TRANSCRIPTIONAL REGULATOR RUTR"/>
    <property type="match status" value="1"/>
</dbReference>
<evidence type="ECO:0000256" key="5">
    <source>
        <dbReference type="SAM" id="Phobius"/>
    </source>
</evidence>
<feature type="DNA-binding region" description="H-T-H motif" evidence="4">
    <location>
        <begin position="33"/>
        <end position="52"/>
    </location>
</feature>
<comment type="caution">
    <text evidence="7">The sequence shown here is derived from an EMBL/GenBank/DDBJ whole genome shotgun (WGS) entry which is preliminary data.</text>
</comment>
<dbReference type="Proteomes" id="UP001352263">
    <property type="component" value="Unassembled WGS sequence"/>
</dbReference>
<keyword evidence="1" id="KW-0805">Transcription regulation</keyword>
<dbReference type="InterPro" id="IPR050109">
    <property type="entry name" value="HTH-type_TetR-like_transc_reg"/>
</dbReference>
<organism evidence="7 8">
    <name type="scientific">Noviherbaspirillum album</name>
    <dbReference type="NCBI Taxonomy" id="3080276"/>
    <lineage>
        <taxon>Bacteria</taxon>
        <taxon>Pseudomonadati</taxon>
        <taxon>Pseudomonadota</taxon>
        <taxon>Betaproteobacteria</taxon>
        <taxon>Burkholderiales</taxon>
        <taxon>Oxalobacteraceae</taxon>
        <taxon>Noviherbaspirillum</taxon>
    </lineage>
</organism>
<evidence type="ECO:0000256" key="2">
    <source>
        <dbReference type="ARBA" id="ARBA00023125"/>
    </source>
</evidence>
<evidence type="ECO:0000313" key="7">
    <source>
        <dbReference type="EMBL" id="MEC4723490.1"/>
    </source>
</evidence>
<evidence type="ECO:0000256" key="1">
    <source>
        <dbReference type="ARBA" id="ARBA00023015"/>
    </source>
</evidence>
<dbReference type="Gene3D" id="1.10.357.10">
    <property type="entry name" value="Tetracycline Repressor, domain 2"/>
    <property type="match status" value="1"/>
</dbReference>
<keyword evidence="5" id="KW-1133">Transmembrane helix</keyword>